<dbReference type="AlphaFoldDB" id="A0A1F7Y0R6"/>
<feature type="transmembrane region" description="Helical" evidence="6">
    <location>
        <begin position="294"/>
        <end position="312"/>
    </location>
</feature>
<keyword evidence="4 6" id="KW-1133">Transmembrane helix</keyword>
<evidence type="ECO:0000256" key="5">
    <source>
        <dbReference type="ARBA" id="ARBA00023136"/>
    </source>
</evidence>
<feature type="transmembrane region" description="Helical" evidence="6">
    <location>
        <begin position="324"/>
        <end position="343"/>
    </location>
</feature>
<dbReference type="GO" id="GO:0005886">
    <property type="term" value="C:plasma membrane"/>
    <property type="evidence" value="ECO:0007669"/>
    <property type="project" value="TreeGrafter"/>
</dbReference>
<comment type="caution">
    <text evidence="7">The sequence shown here is derived from an EMBL/GenBank/DDBJ whole genome shotgun (WGS) entry which is preliminary data.</text>
</comment>
<keyword evidence="3" id="KW-0133">Cell shape</keyword>
<keyword evidence="2 6" id="KW-0812">Transmembrane</keyword>
<accession>A0A1F7Y0R6</accession>
<sequence>MEPVSKFSVPNLLLLLAISSLSLVGVFVLNSIAPYVFPTHYIYLILALILFFICTRIDFEIFIAFSPHLYLLSILLLVITLVIGQVTRGAVRWIPLGFLTIQPSEVVRAFLLLYFARYLAERDLNTKRLFTLFFLILIPFILILIQPSLGVAILTGIGFVGILLSSIIEKKYFLMGLGFAAVVIPLVWFMLAPYQKQRVTGFINPEVDPLGSGYNSIQSMISIGSGRFFGRGLGEGVQTQLAFLPEKHTDFIFAATAEELGFAGSFLVVIALFVVFWVLIHIIGHAKNPTARSYVTGIFLVLFAQTTIHIGMNMGLLPITGVPLPFVSAGGSSLLGTAIALAISTNARRLD</sequence>
<dbReference type="PANTHER" id="PTHR30474">
    <property type="entry name" value="CELL CYCLE PROTEIN"/>
    <property type="match status" value="1"/>
</dbReference>
<dbReference type="GO" id="GO:0051301">
    <property type="term" value="P:cell division"/>
    <property type="evidence" value="ECO:0007669"/>
    <property type="project" value="InterPro"/>
</dbReference>
<evidence type="ECO:0008006" key="9">
    <source>
        <dbReference type="Google" id="ProtNLM"/>
    </source>
</evidence>
<evidence type="ECO:0000313" key="8">
    <source>
        <dbReference type="Proteomes" id="UP000178419"/>
    </source>
</evidence>
<dbReference type="Pfam" id="PF01098">
    <property type="entry name" value="FTSW_RODA_SPOVE"/>
    <property type="match status" value="1"/>
</dbReference>
<dbReference type="InterPro" id="IPR001182">
    <property type="entry name" value="FtsW/RodA"/>
</dbReference>
<gene>
    <name evidence="7" type="ORF">A2714_00465</name>
</gene>
<evidence type="ECO:0000313" key="7">
    <source>
        <dbReference type="EMBL" id="OGM20881.1"/>
    </source>
</evidence>
<feature type="transmembrane region" description="Helical" evidence="6">
    <location>
        <begin position="39"/>
        <end position="57"/>
    </location>
</feature>
<evidence type="ECO:0000256" key="1">
    <source>
        <dbReference type="ARBA" id="ARBA00004141"/>
    </source>
</evidence>
<feature type="transmembrane region" description="Helical" evidence="6">
    <location>
        <begin position="260"/>
        <end position="282"/>
    </location>
</feature>
<name>A0A1F7Y0R6_9BACT</name>
<dbReference type="GO" id="GO:0008360">
    <property type="term" value="P:regulation of cell shape"/>
    <property type="evidence" value="ECO:0007669"/>
    <property type="project" value="UniProtKB-KW"/>
</dbReference>
<feature type="transmembrane region" description="Helical" evidence="6">
    <location>
        <begin position="128"/>
        <end position="145"/>
    </location>
</feature>
<dbReference type="EMBL" id="MGGE01000032">
    <property type="protein sequence ID" value="OGM20881.1"/>
    <property type="molecule type" value="Genomic_DNA"/>
</dbReference>
<feature type="transmembrane region" description="Helical" evidence="6">
    <location>
        <begin position="151"/>
        <end position="168"/>
    </location>
</feature>
<comment type="subcellular location">
    <subcellularLocation>
        <location evidence="1">Membrane</location>
        <topology evidence="1">Multi-pass membrane protein</topology>
    </subcellularLocation>
</comment>
<feature type="transmembrane region" description="Helical" evidence="6">
    <location>
        <begin position="93"/>
        <end position="116"/>
    </location>
</feature>
<evidence type="ECO:0000256" key="6">
    <source>
        <dbReference type="SAM" id="Phobius"/>
    </source>
</evidence>
<dbReference type="GO" id="GO:0032153">
    <property type="term" value="C:cell division site"/>
    <property type="evidence" value="ECO:0007669"/>
    <property type="project" value="TreeGrafter"/>
</dbReference>
<evidence type="ECO:0000256" key="3">
    <source>
        <dbReference type="ARBA" id="ARBA00022960"/>
    </source>
</evidence>
<keyword evidence="5 6" id="KW-0472">Membrane</keyword>
<dbReference type="Proteomes" id="UP000178419">
    <property type="component" value="Unassembled WGS sequence"/>
</dbReference>
<evidence type="ECO:0000256" key="4">
    <source>
        <dbReference type="ARBA" id="ARBA00022989"/>
    </source>
</evidence>
<feature type="transmembrane region" description="Helical" evidence="6">
    <location>
        <begin position="173"/>
        <end position="191"/>
    </location>
</feature>
<feature type="transmembrane region" description="Helical" evidence="6">
    <location>
        <begin position="69"/>
        <end position="87"/>
    </location>
</feature>
<dbReference type="GO" id="GO:0015648">
    <property type="term" value="F:lipid-linked peptidoglycan transporter activity"/>
    <property type="evidence" value="ECO:0007669"/>
    <property type="project" value="TreeGrafter"/>
</dbReference>
<reference evidence="7 8" key="1">
    <citation type="journal article" date="2016" name="Nat. Commun.">
        <title>Thousands of microbial genomes shed light on interconnected biogeochemical processes in an aquifer system.</title>
        <authorList>
            <person name="Anantharaman K."/>
            <person name="Brown C.T."/>
            <person name="Hug L.A."/>
            <person name="Sharon I."/>
            <person name="Castelle C.J."/>
            <person name="Probst A.J."/>
            <person name="Thomas B.C."/>
            <person name="Singh A."/>
            <person name="Wilkins M.J."/>
            <person name="Karaoz U."/>
            <person name="Brodie E.L."/>
            <person name="Williams K.H."/>
            <person name="Hubbard S.S."/>
            <person name="Banfield J.F."/>
        </authorList>
    </citation>
    <scope>NUCLEOTIDE SEQUENCE [LARGE SCALE GENOMIC DNA]</scope>
</reference>
<feature type="transmembrane region" description="Helical" evidence="6">
    <location>
        <begin position="12"/>
        <end position="33"/>
    </location>
</feature>
<proteinExistence type="predicted"/>
<evidence type="ECO:0000256" key="2">
    <source>
        <dbReference type="ARBA" id="ARBA00022692"/>
    </source>
</evidence>
<protein>
    <recommendedName>
        <fullName evidence="9">Rod shape-determining protein RodA</fullName>
    </recommendedName>
</protein>
<organism evidence="7 8">
    <name type="scientific">Candidatus Woesebacteria bacterium RIFCSPHIGHO2_01_FULL_38_9</name>
    <dbReference type="NCBI Taxonomy" id="1802492"/>
    <lineage>
        <taxon>Bacteria</taxon>
        <taxon>Candidatus Woeseibacteriota</taxon>
    </lineage>
</organism>